<evidence type="ECO:0000313" key="2">
    <source>
        <dbReference type="EMBL" id="PNX75098.1"/>
    </source>
</evidence>
<dbReference type="Proteomes" id="UP000236291">
    <property type="component" value="Unassembled WGS sequence"/>
</dbReference>
<dbReference type="Pfam" id="PF08268">
    <property type="entry name" value="FBA_3"/>
    <property type="match status" value="1"/>
</dbReference>
<proteinExistence type="predicted"/>
<dbReference type="InterPro" id="IPR017451">
    <property type="entry name" value="F-box-assoc_interact_dom"/>
</dbReference>
<feature type="domain" description="F-box associated beta-propeller type 3" evidence="1">
    <location>
        <begin position="70"/>
        <end position="345"/>
    </location>
</feature>
<evidence type="ECO:0000313" key="3">
    <source>
        <dbReference type="Proteomes" id="UP000236291"/>
    </source>
</evidence>
<accession>A0A2K3L991</accession>
<reference evidence="2 3" key="1">
    <citation type="journal article" date="2014" name="Am. J. Bot.">
        <title>Genome assembly and annotation for red clover (Trifolium pratense; Fabaceae).</title>
        <authorList>
            <person name="Istvanek J."/>
            <person name="Jaros M."/>
            <person name="Krenek A."/>
            <person name="Repkova J."/>
        </authorList>
    </citation>
    <scope>NUCLEOTIDE SEQUENCE [LARGE SCALE GENOMIC DNA]</scope>
    <source>
        <strain evidence="3">cv. Tatra</strain>
        <tissue evidence="2">Young leaves</tissue>
    </source>
</reference>
<comment type="caution">
    <text evidence="2">The sequence shown here is derived from an EMBL/GenBank/DDBJ whole genome shotgun (WGS) entry which is preliminary data.</text>
</comment>
<reference evidence="2 3" key="2">
    <citation type="journal article" date="2017" name="Front. Plant Sci.">
        <title>Gene Classification and Mining of Molecular Markers Useful in Red Clover (Trifolium pratense) Breeding.</title>
        <authorList>
            <person name="Istvanek J."/>
            <person name="Dluhosova J."/>
            <person name="Dluhos P."/>
            <person name="Patkova L."/>
            <person name="Nedelnik J."/>
            <person name="Repkova J."/>
        </authorList>
    </citation>
    <scope>NUCLEOTIDE SEQUENCE [LARGE SCALE GENOMIC DNA]</scope>
    <source>
        <strain evidence="3">cv. Tatra</strain>
        <tissue evidence="2">Young leaves</tissue>
    </source>
</reference>
<dbReference type="PANTHER" id="PTHR31111:SF136">
    <property type="entry name" value="F-BOX ASSOCIATED DOMAIN-CONTAINING PROTEIN"/>
    <property type="match status" value="1"/>
</dbReference>
<dbReference type="AlphaFoldDB" id="A0A2K3L991"/>
<dbReference type="EMBL" id="ASHM01028526">
    <property type="protein sequence ID" value="PNX75098.1"/>
    <property type="molecule type" value="Genomic_DNA"/>
</dbReference>
<gene>
    <name evidence="2" type="ORF">L195_g031029</name>
</gene>
<dbReference type="PANTHER" id="PTHR31111">
    <property type="entry name" value="BNAA05G37150D PROTEIN-RELATED"/>
    <property type="match status" value="1"/>
</dbReference>
<dbReference type="InterPro" id="IPR013187">
    <property type="entry name" value="F-box-assoc_dom_typ3"/>
</dbReference>
<dbReference type="STRING" id="57577.A0A2K3L991"/>
<name>A0A2K3L991_TRIPR</name>
<sequence>MIRSADYNRVARSIHFLECEPEKFEIGSNNHVKLEPTFKLPLRDAKSFRETRDIINNKSKRPLRAARLVSEKNNENKNKGKQRCYIACNPNHDKFNIVNSCNGFLCLCHPYKTIPLVICNPVTGEFIRLPVTLNKAPVRMVRQAGFGFHSKTNEYKVIIMWSRRYVLGPVNLEIHTLGTLLWKNVEVDPQISISKLKCPTCLNDALHWLRRVNGQRSILCFSFESERLQSFPSPPHAFEGDTDNTMGESRGLLYICDISLHYVTLWVMNEYGIEESWTKIYNINTKKFSLNCLWLYWSLCWPIKLSKEGAAMLIFNSFNRFIYYKPEKNEFKAFEIQGTDSYDFEVISHIPNLISLKDVVKGGDNIEVLNIHSR</sequence>
<organism evidence="2 3">
    <name type="scientific">Trifolium pratense</name>
    <name type="common">Red clover</name>
    <dbReference type="NCBI Taxonomy" id="57577"/>
    <lineage>
        <taxon>Eukaryota</taxon>
        <taxon>Viridiplantae</taxon>
        <taxon>Streptophyta</taxon>
        <taxon>Embryophyta</taxon>
        <taxon>Tracheophyta</taxon>
        <taxon>Spermatophyta</taxon>
        <taxon>Magnoliopsida</taxon>
        <taxon>eudicotyledons</taxon>
        <taxon>Gunneridae</taxon>
        <taxon>Pentapetalae</taxon>
        <taxon>rosids</taxon>
        <taxon>fabids</taxon>
        <taxon>Fabales</taxon>
        <taxon>Fabaceae</taxon>
        <taxon>Papilionoideae</taxon>
        <taxon>50 kb inversion clade</taxon>
        <taxon>NPAAA clade</taxon>
        <taxon>Hologalegina</taxon>
        <taxon>IRL clade</taxon>
        <taxon>Trifolieae</taxon>
        <taxon>Trifolium</taxon>
    </lineage>
</organism>
<protein>
    <submittedName>
        <fullName evidence="2">F-box family protein</fullName>
    </submittedName>
</protein>
<evidence type="ECO:0000259" key="1">
    <source>
        <dbReference type="Pfam" id="PF08268"/>
    </source>
</evidence>
<dbReference type="NCBIfam" id="TIGR01640">
    <property type="entry name" value="F_box_assoc_1"/>
    <property type="match status" value="1"/>
</dbReference>